<feature type="region of interest" description="Disordered" evidence="10">
    <location>
        <begin position="584"/>
        <end position="609"/>
    </location>
</feature>
<feature type="region of interest" description="Disordered" evidence="10">
    <location>
        <begin position="337"/>
        <end position="358"/>
    </location>
</feature>
<keyword evidence="13" id="KW-1185">Reference proteome</keyword>
<evidence type="ECO:0000256" key="7">
    <source>
        <dbReference type="ARBA" id="ARBA00022833"/>
    </source>
</evidence>
<evidence type="ECO:0000256" key="6">
    <source>
        <dbReference type="ARBA" id="ARBA00022771"/>
    </source>
</evidence>
<feature type="compositionally biased region" description="Basic and acidic residues" evidence="10">
    <location>
        <begin position="338"/>
        <end position="347"/>
    </location>
</feature>
<dbReference type="Pfam" id="PF09740">
    <property type="entry name" value="DUF2043"/>
    <property type="match status" value="1"/>
</dbReference>
<name>A0A163K9Y9_ABSGL</name>
<feature type="compositionally biased region" description="Basic residues" evidence="10">
    <location>
        <begin position="592"/>
        <end position="601"/>
    </location>
</feature>
<dbReference type="GO" id="GO:0008270">
    <property type="term" value="F:zinc ion binding"/>
    <property type="evidence" value="ECO:0007669"/>
    <property type="project" value="UniProtKB-KW"/>
</dbReference>
<feature type="domain" description="UV-stimulated scaffold protein A C-terminal" evidence="11">
    <location>
        <begin position="447"/>
        <end position="550"/>
    </location>
</feature>
<dbReference type="EMBL" id="LT555144">
    <property type="protein sequence ID" value="SAM09557.1"/>
    <property type="molecule type" value="Genomic_DNA"/>
</dbReference>
<dbReference type="PANTHER" id="PTHR28670">
    <property type="entry name" value="UV-STIMULATED SCAFFOLD PROTEIN A"/>
    <property type="match status" value="1"/>
</dbReference>
<keyword evidence="6" id="KW-0863">Zinc-finger</keyword>
<dbReference type="AlphaFoldDB" id="A0A163K9Y9"/>
<evidence type="ECO:0000256" key="10">
    <source>
        <dbReference type="SAM" id="MobiDB-lite"/>
    </source>
</evidence>
<dbReference type="GO" id="GO:0005694">
    <property type="term" value="C:chromosome"/>
    <property type="evidence" value="ECO:0007669"/>
    <property type="project" value="UniProtKB-SubCell"/>
</dbReference>
<keyword evidence="8" id="KW-0175">Coiled coil</keyword>
<keyword evidence="7" id="KW-0862">Zinc</keyword>
<evidence type="ECO:0000256" key="3">
    <source>
        <dbReference type="ARBA" id="ARBA00022454"/>
    </source>
</evidence>
<evidence type="ECO:0000256" key="4">
    <source>
        <dbReference type="ARBA" id="ARBA00022723"/>
    </source>
</evidence>
<keyword evidence="4" id="KW-0479">Metal-binding</keyword>
<dbReference type="STRING" id="4829.A0A163K9Y9"/>
<evidence type="ECO:0000313" key="13">
    <source>
        <dbReference type="Proteomes" id="UP000078561"/>
    </source>
</evidence>
<evidence type="ECO:0000256" key="9">
    <source>
        <dbReference type="ARBA" id="ARBA00023204"/>
    </source>
</evidence>
<keyword evidence="9" id="KW-0234">DNA repair</keyword>
<dbReference type="InterPro" id="IPR049431">
    <property type="entry name" value="UVSSA_C"/>
</dbReference>
<evidence type="ECO:0000259" key="11">
    <source>
        <dbReference type="Pfam" id="PF09740"/>
    </source>
</evidence>
<evidence type="ECO:0000313" key="12">
    <source>
        <dbReference type="EMBL" id="SAM09557.1"/>
    </source>
</evidence>
<dbReference type="GO" id="GO:0000993">
    <property type="term" value="F:RNA polymerase II complex binding"/>
    <property type="evidence" value="ECO:0007669"/>
    <property type="project" value="TreeGrafter"/>
</dbReference>
<evidence type="ECO:0000256" key="5">
    <source>
        <dbReference type="ARBA" id="ARBA00022763"/>
    </source>
</evidence>
<evidence type="ECO:0000256" key="8">
    <source>
        <dbReference type="ARBA" id="ARBA00023054"/>
    </source>
</evidence>
<sequence length="654" mass="75866">MDIDNRELLERSVKKITETGEWLLDKDLLKTIKHYCKRSQLNVDITYQLIMAQLHKQQSQIRYSCLQLCEELFQRSHHFRLLLADDFPTFLQLCVGTRNHTLPPPVADKLRQYSVALVKNWYERFGEHLRPLGIAYDYLEHNGFLDHQESLQAIHTHDRQRGSKEARMKTIQERRYEQIKAEMSDRLDLILETIKNMETCFEILIPKNSPAESSSLDFEALIRGDVESSDKGDDYKEAIVSHGLGSNRYSITIDMSEPVMDEVHESKDNEVVYEQLREAYKVLETKQIKQVNDWINSLVRMDHIDTSEKEPYIKRLIQAKSDTTEAIRKVKLLGIELPPDRPHHSSDNDDDNDDHIDDDYLDELFEDVEIPELDSEVPSEHTITSTKLPPAHRLFPLSYEPSMTEDVTYSGGKVQQPDLTALDKNSQRSNKGKEKETAGLDREDLLKRAPVVEWGDDLYYWDKKNVQFNTSGIEFSHRFMGTGEGTKEMPDHLLDDLRKRSIYYKTTTPENIKACRYPLHNGGLCPRRDLVTCPFHGKIIPRDELGRPTTAEATPSSSSDRLTPATPSSTTPLWQEIEGEVMQQSGQQRIIPGRKRQKQEKKKSALIDVRKEPDTAYSRLIKKIDSREARKRVDEALEYERNIKSRDRKASSWR</sequence>
<dbReference type="OMA" id="EEHAEMR"/>
<dbReference type="Proteomes" id="UP000078561">
    <property type="component" value="Unassembled WGS sequence"/>
</dbReference>
<comment type="subcellular location">
    <subcellularLocation>
        <location evidence="1">Chromosome</location>
    </subcellularLocation>
</comment>
<feature type="compositionally biased region" description="Acidic residues" evidence="10">
    <location>
        <begin position="348"/>
        <end position="358"/>
    </location>
</feature>
<dbReference type="PANTHER" id="PTHR28670:SF1">
    <property type="entry name" value="UV-STIMULATED SCAFFOLD PROTEIN A"/>
    <property type="match status" value="1"/>
</dbReference>
<feature type="region of interest" description="Disordered" evidence="10">
    <location>
        <begin position="541"/>
        <end position="571"/>
    </location>
</feature>
<dbReference type="InterPro" id="IPR018610">
    <property type="entry name" value="UVSSA"/>
</dbReference>
<dbReference type="Pfam" id="PF20867">
    <property type="entry name" value="UVSSA_N"/>
    <property type="match status" value="1"/>
</dbReference>
<protein>
    <recommendedName>
        <fullName evidence="11">UV-stimulated scaffold protein A C-terminal domain-containing protein</fullName>
    </recommendedName>
</protein>
<feature type="region of interest" description="Disordered" evidence="10">
    <location>
        <begin position="407"/>
        <end position="439"/>
    </location>
</feature>
<dbReference type="InterPro" id="IPR049408">
    <property type="entry name" value="UVSSA_N_a-solenoid_rpt"/>
</dbReference>
<keyword evidence="5" id="KW-0227">DNA damage</keyword>
<evidence type="ECO:0000256" key="2">
    <source>
        <dbReference type="ARBA" id="ARBA00009240"/>
    </source>
</evidence>
<organism evidence="12">
    <name type="scientific">Absidia glauca</name>
    <name type="common">Pin mould</name>
    <dbReference type="NCBI Taxonomy" id="4829"/>
    <lineage>
        <taxon>Eukaryota</taxon>
        <taxon>Fungi</taxon>
        <taxon>Fungi incertae sedis</taxon>
        <taxon>Mucoromycota</taxon>
        <taxon>Mucoromycotina</taxon>
        <taxon>Mucoromycetes</taxon>
        <taxon>Mucorales</taxon>
        <taxon>Cunninghamellaceae</taxon>
        <taxon>Absidia</taxon>
    </lineage>
</organism>
<proteinExistence type="inferred from homology"/>
<dbReference type="GO" id="GO:0006283">
    <property type="term" value="P:transcription-coupled nucleotide-excision repair"/>
    <property type="evidence" value="ECO:0007669"/>
    <property type="project" value="TreeGrafter"/>
</dbReference>
<dbReference type="OrthoDB" id="5594015at2759"/>
<accession>A0A163K9Y9</accession>
<evidence type="ECO:0000256" key="1">
    <source>
        <dbReference type="ARBA" id="ARBA00004286"/>
    </source>
</evidence>
<reference evidence="12" key="1">
    <citation type="submission" date="2016-04" db="EMBL/GenBank/DDBJ databases">
        <authorList>
            <person name="Evans L.H."/>
            <person name="Alamgir A."/>
            <person name="Owens N."/>
            <person name="Weber N.D."/>
            <person name="Virtaneva K."/>
            <person name="Barbian K."/>
            <person name="Babar A."/>
            <person name="Rosenke K."/>
        </authorList>
    </citation>
    <scope>NUCLEOTIDE SEQUENCE [LARGE SCALE GENOMIC DNA]</scope>
    <source>
        <strain evidence="12">CBS 101.48</strain>
    </source>
</reference>
<dbReference type="InParanoid" id="A0A163K9Y9"/>
<keyword evidence="3" id="KW-0158">Chromosome</keyword>
<gene>
    <name evidence="12" type="primary">ABSGL_15253.1 scaffold 16333</name>
</gene>
<dbReference type="GO" id="GO:0009411">
    <property type="term" value="P:response to UV"/>
    <property type="evidence" value="ECO:0007669"/>
    <property type="project" value="InterPro"/>
</dbReference>
<comment type="similarity">
    <text evidence="2">Belongs to the UVSSA family.</text>
</comment>
<feature type="compositionally biased region" description="Low complexity" evidence="10">
    <location>
        <begin position="556"/>
        <end position="571"/>
    </location>
</feature>